<evidence type="ECO:0000313" key="1">
    <source>
        <dbReference type="EMBL" id="PFV35661.1"/>
    </source>
</evidence>
<name>A0A9X7GFR9_BACTU</name>
<dbReference type="RefSeq" id="WP_098685540.1">
    <property type="nucleotide sequence ID" value="NZ_NVDU01000003.1"/>
</dbReference>
<evidence type="ECO:0000313" key="2">
    <source>
        <dbReference type="Proteomes" id="UP000223366"/>
    </source>
</evidence>
<comment type="caution">
    <text evidence="1">The sequence shown here is derived from an EMBL/GenBank/DDBJ whole genome shotgun (WGS) entry which is preliminary data.</text>
</comment>
<dbReference type="AlphaFoldDB" id="A0A9X7GFR9"/>
<gene>
    <name evidence="1" type="ORF">COK99_01180</name>
</gene>
<protein>
    <submittedName>
        <fullName evidence="1">Uncharacterized protein</fullName>
    </submittedName>
</protein>
<organism evidence="1 2">
    <name type="scientific">Bacillus thuringiensis</name>
    <dbReference type="NCBI Taxonomy" id="1428"/>
    <lineage>
        <taxon>Bacteria</taxon>
        <taxon>Bacillati</taxon>
        <taxon>Bacillota</taxon>
        <taxon>Bacilli</taxon>
        <taxon>Bacillales</taxon>
        <taxon>Bacillaceae</taxon>
        <taxon>Bacillus</taxon>
        <taxon>Bacillus cereus group</taxon>
    </lineage>
</organism>
<dbReference type="Proteomes" id="UP000223366">
    <property type="component" value="Unassembled WGS sequence"/>
</dbReference>
<sequence length="342" mass="38908">MLFSYYFDTKKTHQLNCHFSVLQFNKKAAGVIDIMFSAEISEVMNGKKKKKELKVATFSFTPPAKGEAKHDIDFSRVRYANESKWIFTITNNKDEAQKVTVGLITETANKNPLGMDIYHDDDFSAELKANTLAILEKNYVPPVLTQTLVNAQFEQPGYPEGFFSVSGMYNSEFQMYDLSDFTQDFAEPIPQRAKFDILLNIAPSEFIRDKNEVFSLEISKLGTLKLLKNGLEYTAYNGSSSDAIFDQYEQEITEKDFFNNGFTTKSFVKLSGDGEGNLIISYNGRTINTTYNSQAEILKMIFKGALKNLPDGLTDEDLEKEKKNPMNWIKSKVDAIKIVYHK</sequence>
<proteinExistence type="predicted"/>
<dbReference type="EMBL" id="NVDU01000003">
    <property type="protein sequence ID" value="PFV35661.1"/>
    <property type="molecule type" value="Genomic_DNA"/>
</dbReference>
<reference evidence="1 2" key="1">
    <citation type="submission" date="2017-09" db="EMBL/GenBank/DDBJ databases">
        <title>Large-scale bioinformatics analysis of Bacillus genomes uncovers conserved roles of natural products in bacterial physiology.</title>
        <authorList>
            <consortium name="Agbiome Team Llc"/>
            <person name="Bleich R.M."/>
            <person name="Grubbs K.J."/>
            <person name="Santa Maria K.C."/>
            <person name="Allen S.E."/>
            <person name="Farag S."/>
            <person name="Shank E.A."/>
            <person name="Bowers A."/>
        </authorList>
    </citation>
    <scope>NUCLEOTIDE SEQUENCE [LARGE SCALE GENOMIC DNA]</scope>
    <source>
        <strain evidence="1 2">AFS060060</strain>
    </source>
</reference>
<accession>A0A9X7GFR9</accession>